<dbReference type="FunFam" id="3.30.1370.10:FF:000024">
    <property type="entry name" value="Branchpoint-bridging protein-like protein"/>
    <property type="match status" value="1"/>
</dbReference>
<dbReference type="Pfam" id="PF16275">
    <property type="entry name" value="SF1-HH"/>
    <property type="match status" value="1"/>
</dbReference>
<dbReference type="OrthoDB" id="10021397at2759"/>
<keyword evidence="13" id="KW-0862">Zinc</keyword>
<evidence type="ECO:0000256" key="16">
    <source>
        <dbReference type="ARBA" id="ARBA00023136"/>
    </source>
</evidence>
<dbReference type="SMART" id="SM00343">
    <property type="entry name" value="ZnF_C2HC"/>
    <property type="match status" value="2"/>
</dbReference>
<dbReference type="GO" id="GO:0000243">
    <property type="term" value="C:commitment complex"/>
    <property type="evidence" value="ECO:0007669"/>
    <property type="project" value="UniProtKB-ARBA"/>
</dbReference>
<feature type="transmembrane region" description="Helical" evidence="28">
    <location>
        <begin position="134"/>
        <end position="159"/>
    </location>
</feature>
<dbReference type="Pfam" id="PF07690">
    <property type="entry name" value="MFS_1"/>
    <property type="match status" value="2"/>
</dbReference>
<evidence type="ECO:0000256" key="8">
    <source>
        <dbReference type="ARBA" id="ARBA00022692"/>
    </source>
</evidence>
<feature type="compositionally biased region" description="Polar residues" evidence="27">
    <location>
        <begin position="19"/>
        <end position="28"/>
    </location>
</feature>
<accession>A0A2T4H6U4</accession>
<evidence type="ECO:0000256" key="26">
    <source>
        <dbReference type="SAM" id="Coils"/>
    </source>
</evidence>
<feature type="transmembrane region" description="Helical" evidence="28">
    <location>
        <begin position="66"/>
        <end position="91"/>
    </location>
</feature>
<keyword evidence="15 28" id="KW-1133">Transmembrane helix</keyword>
<dbReference type="SUPFAM" id="SSF57756">
    <property type="entry name" value="Retrovirus zinc finger-like domains"/>
    <property type="match status" value="1"/>
</dbReference>
<evidence type="ECO:0000259" key="30">
    <source>
        <dbReference type="PROSITE" id="PS50850"/>
    </source>
</evidence>
<evidence type="ECO:0000256" key="20">
    <source>
        <dbReference type="ARBA" id="ARBA00053279"/>
    </source>
</evidence>
<feature type="transmembrane region" description="Helical" evidence="28">
    <location>
        <begin position="222"/>
        <end position="240"/>
    </location>
</feature>
<feature type="transmembrane region" description="Helical" evidence="28">
    <location>
        <begin position="854"/>
        <end position="874"/>
    </location>
</feature>
<dbReference type="GO" id="GO:0005886">
    <property type="term" value="C:plasma membrane"/>
    <property type="evidence" value="ECO:0007669"/>
    <property type="project" value="TreeGrafter"/>
</dbReference>
<feature type="transmembrane region" description="Helical" evidence="28">
    <location>
        <begin position="394"/>
        <end position="415"/>
    </location>
</feature>
<sequence>MASKTLARPDEPGVHARNTRPSHCQTEASEIVGNSAPIPNESHDFPTNSSESESAEHSSKKSLVQIATVMASLCACVFLAALEVTIVSTALPTIAAHFASDSGYTWIGTSFVLAHTASTPSWGKISDIWGRKPILLIANVIFFAGSLLCALVDDLAIFIAGRAIQGLGAAGMQTLVNICISDMFSQRDRGLYYGLTSIVWAVASGVGPILGGAFTVRLSWRWCFWINLPITVAVLVLLVLTLRLPSPNTPVWAGLKAIDWPGSFLIVGGTLMLLLGLYLGGVYEPWNSATVVCLIVFGIITALLFVWNEWKLAEYPVIPVHLFKTWSSSAAYAVTFFHAFVFMGVAYYFPLYFQAVLLASPLRSGIYLLPFILSISISAAITGIYIQFSGKYLLVSRAGLALMTLGMGLMMNLGMDLNWAKMITFQLLTGIGVGMNFEGPLLSVQAVVLHEDVAAATTSMGFTRTIATAISVVIGSVLFQNEMKGENKALLGALGPELARMFDGASASANINLINTLPAESQLIVRAAFFHSLDKMWILYTAFSSGGLLLSFFMKAQHLSKDHNDAHLGIAKDSNVGVSEEVTTILTENDENHELRHIPTKARGSDESITRSFERSTLAQQAITTAMNKSFPSSPLTVRNASTLGSLSDAPITNETDDSPTIPLLQGHRGNSASSEVSMHQKFIDNEAAKKTLAKIDRTIIPLLFITYMFNFMDKVILSSAAVFGLREDTYSWVGSVFYLGYFLWTYPTTILVAILPAGKYLAVNTIFWGLVVVFTAACQNFGGLLTMRFLLGIAEATITPGFMFLTSTWYTRDEMPTRVGIWFSGNSVGGLVASLLAFGVGHIESTTIRPWRWMYMILGTMTFLWSIPLFLLLPDNISKAAFLSPEERKIAAKRVSTSGTGKTEGTRWRWDQVRECLVDPKSWFIVGIELFTQIPNGGSQSFANIVVASFGFTNLQSTLINIPYSLLSAGVIAGSGYLAGRFRTLNCLLIIAVIVPCVIGSAVIYKRSHVPQSLHLFSYFLLSTGSTAMPLTMALVQSNYRGVTKKMTITAMLFVTYCLGNMAGPHFFLKSEDPLYETAFKAIMVCYSLAILCALGLRVYLKRLNASRTKEEDVVGSAGSGGFARECAEEESNDLATDSEDVTDWQVSIILTSVREAGRLCKVTCISGRTFGRVRQVAPDLEASKHPLRTFDTKAKVQLSPPIPSLLIFVIHQTLIAQHSKMSWRNQGITGSNNIPLGKRRFGDEEEEKFDGGDAAVDRDLKRGRDPEPRSEADGPRRRKKRNRWGDASENKAAGLMGLPTAILSNMTSEQLEAYTLHLRIEEISQKLRIDDVVPADGDRSPSPAPQYDNHGRRINTREYRYRKRLEDERHKLIEKAMKTIPNYHPPQDYRRPTKTQEKVYVPVNDYPEINFIGLLIGPRGNTLKKMEGDSGAKIAIRGKGSVKEGKGRSDAAHASNQEEDLHCLIMADTEDKVNKAKKLIHNVIETAASIPEGQNELKRNQLRELAALNGTLRDDENQACQNCGKIGHRKYDCPEKQNYTASIICRVCGNAGHMARDCPDRQRGASWRNTDAAARPAGHIGSGDAVDREYEQLMQELGGGSSGPPARIEAGPGAQDNGSAKPWERGPTGGPAPWRSRNQDSNEGGSAAPWARERGGRNQDNAAGNGGDSYYGQAYGGASGAAAPWQQQAPGTQAGYGAYPGYGAYGAAPGMAAPPGLGAAGGAPPPPPGAPPGLGDINAFIQQYAGAAPPPPPPSGDAPPPPPSDQPPPPPPPGA</sequence>
<keyword evidence="18" id="KW-0508">mRNA splicing</keyword>
<keyword evidence="14 25" id="KW-0694">RNA-binding</keyword>
<keyword evidence="16 28" id="KW-0472">Membrane</keyword>
<dbReference type="Proteomes" id="UP000241587">
    <property type="component" value="Unassembled WGS sequence"/>
</dbReference>
<dbReference type="PANTHER" id="PTHR23501">
    <property type="entry name" value="MAJOR FACILITATOR SUPERFAMILY"/>
    <property type="match status" value="1"/>
</dbReference>
<keyword evidence="9" id="KW-0479">Metal-binding</keyword>
<keyword evidence="6" id="KW-0813">Transport</keyword>
<feature type="region of interest" description="Disordered" evidence="27">
    <location>
        <begin position="1"/>
        <end position="56"/>
    </location>
</feature>
<evidence type="ECO:0000256" key="1">
    <source>
        <dbReference type="ARBA" id="ARBA00004123"/>
    </source>
</evidence>
<feature type="transmembrane region" description="Helical" evidence="28">
    <location>
        <begin position="536"/>
        <end position="554"/>
    </location>
</feature>
<evidence type="ECO:0000256" key="19">
    <source>
        <dbReference type="ARBA" id="ARBA00023242"/>
    </source>
</evidence>
<dbReference type="SMART" id="SM00322">
    <property type="entry name" value="KH"/>
    <property type="match status" value="1"/>
</dbReference>
<evidence type="ECO:0000256" key="13">
    <source>
        <dbReference type="ARBA" id="ARBA00022833"/>
    </source>
</evidence>
<proteinExistence type="inferred from homology"/>
<dbReference type="GO" id="GO:0005829">
    <property type="term" value="C:cytosol"/>
    <property type="evidence" value="ECO:0007669"/>
    <property type="project" value="UniProtKB-ARBA"/>
</dbReference>
<keyword evidence="7" id="KW-0507">mRNA processing</keyword>
<dbReference type="CDD" id="cd02395">
    <property type="entry name" value="KH-I_BBP"/>
    <property type="match status" value="1"/>
</dbReference>
<evidence type="ECO:0000256" key="17">
    <source>
        <dbReference type="ARBA" id="ARBA00023180"/>
    </source>
</evidence>
<dbReference type="OMA" id="TTIRPWR"/>
<feature type="transmembrane region" description="Helical" evidence="28">
    <location>
        <begin position="461"/>
        <end position="479"/>
    </location>
</feature>
<dbReference type="InterPro" id="IPR036259">
    <property type="entry name" value="MFS_trans_sf"/>
</dbReference>
<keyword evidence="8 28" id="KW-0812">Transmembrane</keyword>
<reference evidence="31 32" key="1">
    <citation type="submission" date="2018-02" db="EMBL/GenBank/DDBJ databases">
        <title>Fusarium culmorum secondary metabolites in fungal-bacterial-plant interactions.</title>
        <authorList>
            <person name="Schmidt R."/>
        </authorList>
    </citation>
    <scope>NUCLEOTIDE SEQUENCE [LARGE SCALE GENOMIC DNA]</scope>
    <source>
        <strain evidence="31 32">PV</strain>
    </source>
</reference>
<evidence type="ECO:0000256" key="22">
    <source>
        <dbReference type="ARBA" id="ARBA00069956"/>
    </source>
</evidence>
<evidence type="ECO:0000256" key="15">
    <source>
        <dbReference type="ARBA" id="ARBA00022989"/>
    </source>
</evidence>
<evidence type="ECO:0000313" key="31">
    <source>
        <dbReference type="EMBL" id="PTD11541.1"/>
    </source>
</evidence>
<evidence type="ECO:0000256" key="28">
    <source>
        <dbReference type="SAM" id="Phobius"/>
    </source>
</evidence>
<feature type="transmembrane region" description="Helical" evidence="28">
    <location>
        <begin position="427"/>
        <end position="449"/>
    </location>
</feature>
<keyword evidence="12 24" id="KW-0863">Zinc-finger</keyword>
<dbReference type="Gene3D" id="6.10.140.1790">
    <property type="match status" value="1"/>
</dbReference>
<keyword evidence="11" id="KW-0677">Repeat</keyword>
<evidence type="ECO:0000313" key="32">
    <source>
        <dbReference type="Proteomes" id="UP000241587"/>
    </source>
</evidence>
<dbReference type="InterPro" id="IPR047086">
    <property type="entry name" value="SF1-HH_sf"/>
</dbReference>
<feature type="transmembrane region" description="Helical" evidence="28">
    <location>
        <begin position="790"/>
        <end position="810"/>
    </location>
</feature>
<feature type="transmembrane region" description="Helical" evidence="28">
    <location>
        <begin position="737"/>
        <end position="756"/>
    </location>
</feature>
<feature type="transmembrane region" description="Helical" evidence="28">
    <location>
        <begin position="822"/>
        <end position="842"/>
    </location>
</feature>
<comment type="function">
    <text evidence="20">Necessary for the splicing of pre-mRNA. Has a role in the recognition of the branch site (5'-UACUAAC-3'), the pyrimidine tract and the 3'-splice site at the 3'-end of introns.</text>
</comment>
<gene>
    <name evidence="31" type="ORF">FCULG_00004858</name>
</gene>
<feature type="compositionally biased region" description="Gly residues" evidence="27">
    <location>
        <begin position="1666"/>
        <end position="1681"/>
    </location>
</feature>
<dbReference type="GO" id="GO:0005774">
    <property type="term" value="C:vacuolar membrane"/>
    <property type="evidence" value="ECO:0007669"/>
    <property type="project" value="UniProtKB-SubCell"/>
</dbReference>
<feature type="region of interest" description="Disordered" evidence="27">
    <location>
        <begin position="1228"/>
        <end position="1293"/>
    </location>
</feature>
<keyword evidence="19" id="KW-0539">Nucleus</keyword>
<dbReference type="GO" id="GO:0022857">
    <property type="term" value="F:transmembrane transporter activity"/>
    <property type="evidence" value="ECO:0007669"/>
    <property type="project" value="InterPro"/>
</dbReference>
<feature type="transmembrane region" description="Helical" evidence="28">
    <location>
        <begin position="1018"/>
        <end position="1037"/>
    </location>
</feature>
<keyword evidence="26" id="KW-0175">Coiled coil</keyword>
<evidence type="ECO:0000256" key="2">
    <source>
        <dbReference type="ARBA" id="ARBA00004128"/>
    </source>
</evidence>
<feature type="transmembrane region" description="Helical" evidence="28">
    <location>
        <begin position="988"/>
        <end position="1006"/>
    </location>
</feature>
<feature type="transmembrane region" description="Helical" evidence="28">
    <location>
        <begin position="1081"/>
        <end position="1102"/>
    </location>
</feature>
<dbReference type="InterPro" id="IPR001878">
    <property type="entry name" value="Znf_CCHC"/>
</dbReference>
<evidence type="ECO:0000256" key="18">
    <source>
        <dbReference type="ARBA" id="ARBA00023187"/>
    </source>
</evidence>
<evidence type="ECO:0000256" key="5">
    <source>
        <dbReference type="ARBA" id="ARBA00017984"/>
    </source>
</evidence>
<dbReference type="Gene3D" id="1.20.1250.20">
    <property type="entry name" value="MFS general substrate transporter like domains"/>
    <property type="match status" value="3"/>
</dbReference>
<dbReference type="PRINTS" id="PR01036">
    <property type="entry name" value="TCRTETB"/>
</dbReference>
<evidence type="ECO:0000256" key="14">
    <source>
        <dbReference type="ARBA" id="ARBA00022884"/>
    </source>
</evidence>
<feature type="transmembrane region" description="Helical" evidence="28">
    <location>
        <begin position="762"/>
        <end position="783"/>
    </location>
</feature>
<feature type="compositionally biased region" description="Low complexity" evidence="27">
    <location>
        <begin position="1682"/>
        <end position="1699"/>
    </location>
</feature>
<dbReference type="InterPro" id="IPR020846">
    <property type="entry name" value="MFS_dom"/>
</dbReference>
<feature type="region of interest" description="Disordered" evidence="27">
    <location>
        <begin position="1562"/>
        <end position="1585"/>
    </location>
</feature>
<evidence type="ECO:0000256" key="25">
    <source>
        <dbReference type="PROSITE-ProRule" id="PRU00117"/>
    </source>
</evidence>
<dbReference type="InterPro" id="IPR004087">
    <property type="entry name" value="KH_dom"/>
</dbReference>
<name>A0A2T4H6U4_FUSCU</name>
<dbReference type="InterPro" id="IPR055256">
    <property type="entry name" value="KH_1_KHDC4/BBP-like"/>
</dbReference>
<dbReference type="InterPro" id="IPR036612">
    <property type="entry name" value="KH_dom_type_1_sf"/>
</dbReference>
<feature type="transmembrane region" description="Helical" evidence="28">
    <location>
        <begin position="291"/>
        <end position="310"/>
    </location>
</feature>
<dbReference type="GO" id="GO:0000398">
    <property type="term" value="P:mRNA splicing, via spliceosome"/>
    <property type="evidence" value="ECO:0007669"/>
    <property type="project" value="UniProtKB-ARBA"/>
</dbReference>
<evidence type="ECO:0000256" key="4">
    <source>
        <dbReference type="ARBA" id="ARBA00010382"/>
    </source>
</evidence>
<dbReference type="Gene3D" id="4.10.60.10">
    <property type="entry name" value="Zinc finger, CCHC-type"/>
    <property type="match status" value="1"/>
</dbReference>
<evidence type="ECO:0000256" key="11">
    <source>
        <dbReference type="ARBA" id="ARBA00022737"/>
    </source>
</evidence>
<dbReference type="PROSITE" id="PS50850">
    <property type="entry name" value="MFS"/>
    <property type="match status" value="1"/>
</dbReference>
<feature type="transmembrane region" description="Helical" evidence="28">
    <location>
        <begin position="365"/>
        <end position="388"/>
    </location>
</feature>
<dbReference type="PROSITE" id="PS50084">
    <property type="entry name" value="KH_TYPE_1"/>
    <property type="match status" value="1"/>
</dbReference>
<feature type="compositionally biased region" description="Basic and acidic residues" evidence="27">
    <location>
        <begin position="1251"/>
        <end position="1277"/>
    </location>
</feature>
<comment type="similarity">
    <text evidence="4">Belongs to the BBP/SF1 family.</text>
</comment>
<dbReference type="FunFam" id="1.20.1250.20:FF:000196">
    <property type="entry name" value="MFS toxin efflux pump (AflT)"/>
    <property type="match status" value="1"/>
</dbReference>
<keyword evidence="17" id="KW-0325">Glycoprotein</keyword>
<feature type="region of interest" description="Disordered" evidence="27">
    <location>
        <begin position="1335"/>
        <end position="1354"/>
    </location>
</feature>
<comment type="subcellular location">
    <subcellularLocation>
        <location evidence="1">Nucleus</location>
    </subcellularLocation>
    <subcellularLocation>
        <location evidence="2">Vacuole membrane</location>
        <topology evidence="2">Multi-pass membrane protein</topology>
    </subcellularLocation>
</comment>
<dbReference type="Gene3D" id="3.30.1370.10">
    <property type="entry name" value="K Homology domain, type 1"/>
    <property type="match status" value="1"/>
</dbReference>
<organism evidence="31 32">
    <name type="scientific">Fusarium culmorum</name>
    <dbReference type="NCBI Taxonomy" id="5516"/>
    <lineage>
        <taxon>Eukaryota</taxon>
        <taxon>Fungi</taxon>
        <taxon>Dikarya</taxon>
        <taxon>Ascomycota</taxon>
        <taxon>Pezizomycotina</taxon>
        <taxon>Sordariomycetes</taxon>
        <taxon>Hypocreomycetidae</taxon>
        <taxon>Hypocreales</taxon>
        <taxon>Nectriaceae</taxon>
        <taxon>Fusarium</taxon>
    </lineage>
</organism>
<feature type="domain" description="CCHC-type" evidence="29">
    <location>
        <begin position="1522"/>
        <end position="1537"/>
    </location>
</feature>
<evidence type="ECO:0000256" key="23">
    <source>
        <dbReference type="ARBA" id="ARBA00083178"/>
    </source>
</evidence>
<evidence type="ECO:0000256" key="9">
    <source>
        <dbReference type="ARBA" id="ARBA00022723"/>
    </source>
</evidence>
<dbReference type="GO" id="GO:0003723">
    <property type="term" value="F:RNA binding"/>
    <property type="evidence" value="ECO:0007669"/>
    <property type="project" value="UniProtKB-UniRule"/>
</dbReference>
<evidence type="ECO:0000256" key="12">
    <source>
        <dbReference type="ARBA" id="ARBA00022771"/>
    </source>
</evidence>
<dbReference type="CDD" id="cd17502">
    <property type="entry name" value="MFS_Azr1_MDR_like"/>
    <property type="match status" value="1"/>
</dbReference>
<dbReference type="Gene3D" id="1.20.1720.10">
    <property type="entry name" value="Multidrug resistance protein D"/>
    <property type="match status" value="1"/>
</dbReference>
<feature type="transmembrane region" description="Helical" evidence="28">
    <location>
        <begin position="330"/>
        <end position="353"/>
    </location>
</feature>
<evidence type="ECO:0000256" key="24">
    <source>
        <dbReference type="PROSITE-ProRule" id="PRU00047"/>
    </source>
</evidence>
<comment type="function">
    <text evidence="21">Efflux pump; part of the gene cluster that mediates the biosynthesis of dothistromin (DOTH), a polyketide toxin very similar in structure to the aflatoxin precursor, versicolorin B. One function of dotC may be to transport early-stage dothistromin biosynthetic intermediates from the cytoplasm into vacuoles, thereby affecting the rate of dothistromin production.</text>
</comment>
<dbReference type="InterPro" id="IPR036875">
    <property type="entry name" value="Znf_CCHC_sf"/>
</dbReference>
<dbReference type="Pfam" id="PF22675">
    <property type="entry name" value="KH-I_KHDC4-BBP"/>
    <property type="match status" value="1"/>
</dbReference>
<feature type="transmembrane region" description="Helical" evidence="28">
    <location>
        <begin position="260"/>
        <end position="279"/>
    </location>
</feature>
<evidence type="ECO:0000256" key="10">
    <source>
        <dbReference type="ARBA" id="ARBA00022728"/>
    </source>
</evidence>
<evidence type="ECO:0000256" key="27">
    <source>
        <dbReference type="SAM" id="MobiDB-lite"/>
    </source>
</evidence>
<evidence type="ECO:0000256" key="21">
    <source>
        <dbReference type="ARBA" id="ARBA00057269"/>
    </source>
</evidence>
<feature type="domain" description="Major facilitator superfamily (MFS) profile" evidence="30">
    <location>
        <begin position="69"/>
        <end position="559"/>
    </location>
</feature>
<dbReference type="InterPro" id="IPR011701">
    <property type="entry name" value="MFS"/>
</dbReference>
<feature type="transmembrane region" description="Helical" evidence="28">
    <location>
        <begin position="1049"/>
        <end position="1069"/>
    </location>
</feature>
<dbReference type="PROSITE" id="PS50158">
    <property type="entry name" value="ZF_CCHC"/>
    <property type="match status" value="2"/>
</dbReference>
<evidence type="ECO:0000256" key="6">
    <source>
        <dbReference type="ARBA" id="ARBA00022448"/>
    </source>
</evidence>
<feature type="coiled-coil region" evidence="26">
    <location>
        <begin position="1468"/>
        <end position="1520"/>
    </location>
</feature>
<dbReference type="PANTHER" id="PTHR23501:SF102">
    <property type="entry name" value="DRUG TRANSPORTER, PUTATIVE (AFU_ORTHOLOGUE AFUA_3G08530)-RELATED"/>
    <property type="match status" value="1"/>
</dbReference>
<keyword evidence="10" id="KW-0747">Spliceosome</keyword>
<dbReference type="GO" id="GO:0008270">
    <property type="term" value="F:zinc ion binding"/>
    <property type="evidence" value="ECO:0007669"/>
    <property type="project" value="UniProtKB-KW"/>
</dbReference>
<feature type="transmembrane region" description="Helical" evidence="28">
    <location>
        <begin position="700"/>
        <end position="725"/>
    </location>
</feature>
<protein>
    <recommendedName>
        <fullName evidence="5">Branchpoint-bridging protein</fullName>
    </recommendedName>
    <alternativeName>
        <fullName evidence="23">Dothistromin biosynthesis protein C</fullName>
    </alternativeName>
    <alternativeName>
        <fullName evidence="22">Efflux pump dotC</fullName>
    </alternativeName>
</protein>
<keyword evidence="32" id="KW-1185">Reference proteome</keyword>
<feature type="region of interest" description="Disordered" evidence="27">
    <location>
        <begin position="1598"/>
        <end position="1777"/>
    </location>
</feature>
<dbReference type="InterPro" id="IPR032570">
    <property type="entry name" value="SF1-HH"/>
</dbReference>
<dbReference type="FunFam" id="1.20.1720.10:FF:000014">
    <property type="entry name" value="MFS drug transporter, putative"/>
    <property type="match status" value="1"/>
</dbReference>
<comment type="similarity">
    <text evidence="3">Belongs to the major facilitator superfamily. TCR/Tet family.</text>
</comment>
<evidence type="ECO:0000256" key="7">
    <source>
        <dbReference type="ARBA" id="ARBA00022664"/>
    </source>
</evidence>
<feature type="compositionally biased region" description="Low complexity" evidence="27">
    <location>
        <begin position="1707"/>
        <end position="1719"/>
    </location>
</feature>
<dbReference type="FunFam" id="4.10.60.10:FF:000030">
    <property type="entry name" value="Branchpoint-bridging protein"/>
    <property type="match status" value="1"/>
</dbReference>
<feature type="domain" description="CCHC-type" evidence="29">
    <location>
        <begin position="1547"/>
        <end position="1562"/>
    </location>
</feature>
<feature type="compositionally biased region" description="Pro residues" evidence="27">
    <location>
        <begin position="1750"/>
        <end position="1777"/>
    </location>
</feature>
<evidence type="ECO:0000256" key="3">
    <source>
        <dbReference type="ARBA" id="ARBA00007520"/>
    </source>
</evidence>
<dbReference type="SUPFAM" id="SSF103473">
    <property type="entry name" value="MFS general substrate transporter"/>
    <property type="match status" value="2"/>
</dbReference>
<dbReference type="SUPFAM" id="SSF54791">
    <property type="entry name" value="Eukaryotic type KH-domain (KH-domain type I)"/>
    <property type="match status" value="1"/>
</dbReference>
<feature type="transmembrane region" description="Helical" evidence="28">
    <location>
        <begin position="191"/>
        <end position="210"/>
    </location>
</feature>
<dbReference type="Pfam" id="PF00098">
    <property type="entry name" value="zf-CCHC"/>
    <property type="match status" value="2"/>
</dbReference>
<dbReference type="EMBL" id="PVEM01000001">
    <property type="protein sequence ID" value="PTD11541.1"/>
    <property type="molecule type" value="Genomic_DNA"/>
</dbReference>
<comment type="caution">
    <text evidence="31">The sequence shown here is derived from an EMBL/GenBank/DDBJ whole genome shotgun (WGS) entry which is preliminary data.</text>
</comment>
<evidence type="ECO:0000259" key="29">
    <source>
        <dbReference type="PROSITE" id="PS50158"/>
    </source>
</evidence>